<dbReference type="AlphaFoldDB" id="A0A0L8K2U9"/>
<proteinExistence type="predicted"/>
<accession>A0A0L8K2U9</accession>
<name>A0A0L8K2U9_STRVR</name>
<feature type="region of interest" description="Disordered" evidence="1">
    <location>
        <begin position="1"/>
        <end position="65"/>
    </location>
</feature>
<reference evidence="2 3" key="1">
    <citation type="submission" date="2015-06" db="EMBL/GenBank/DDBJ databases">
        <authorList>
            <person name="Hoefler B.C."/>
            <person name="Straight P.D."/>
        </authorList>
    </citation>
    <scope>NUCLEOTIDE SEQUENCE [LARGE SCALE GENOMIC DNA]</scope>
    <source>
        <strain evidence="2 3">NRRL 3427</strain>
    </source>
</reference>
<protein>
    <submittedName>
        <fullName evidence="2">Uncharacterized protein</fullName>
    </submittedName>
</protein>
<evidence type="ECO:0000313" key="2">
    <source>
        <dbReference type="EMBL" id="KOG20222.1"/>
    </source>
</evidence>
<dbReference type="PATRIC" id="fig|1938.6.peg.5175"/>
<dbReference type="RefSeq" id="WP_200146706.1">
    <property type="nucleotide sequence ID" value="NZ_LGUP01000309.1"/>
</dbReference>
<sequence>MSTDRTDAPSGDSDADSELVEGTSNGRTNDSDAVSTDRTDTPSGDSDTDSELVEDASNGRTNDSA</sequence>
<dbReference type="EMBL" id="LGUP01000309">
    <property type="protein sequence ID" value="KOG20222.1"/>
    <property type="molecule type" value="Genomic_DNA"/>
</dbReference>
<evidence type="ECO:0000313" key="3">
    <source>
        <dbReference type="Proteomes" id="UP000037023"/>
    </source>
</evidence>
<evidence type="ECO:0000256" key="1">
    <source>
        <dbReference type="SAM" id="MobiDB-lite"/>
    </source>
</evidence>
<feature type="compositionally biased region" description="Polar residues" evidence="1">
    <location>
        <begin position="22"/>
        <end position="34"/>
    </location>
</feature>
<gene>
    <name evidence="2" type="ORF">ADK34_24045</name>
</gene>
<feature type="non-terminal residue" evidence="2">
    <location>
        <position position="65"/>
    </location>
</feature>
<organism evidence="2 3">
    <name type="scientific">Streptomyces viridochromogenes</name>
    <dbReference type="NCBI Taxonomy" id="1938"/>
    <lineage>
        <taxon>Bacteria</taxon>
        <taxon>Bacillati</taxon>
        <taxon>Actinomycetota</taxon>
        <taxon>Actinomycetes</taxon>
        <taxon>Kitasatosporales</taxon>
        <taxon>Streptomycetaceae</taxon>
        <taxon>Streptomyces</taxon>
    </lineage>
</organism>
<comment type="caution">
    <text evidence="2">The sequence shown here is derived from an EMBL/GenBank/DDBJ whole genome shotgun (WGS) entry which is preliminary data.</text>
</comment>
<dbReference type="Proteomes" id="UP000037023">
    <property type="component" value="Unassembled WGS sequence"/>
</dbReference>